<keyword evidence="2" id="KW-0812">Transmembrane</keyword>
<feature type="compositionally biased region" description="Pro residues" evidence="1">
    <location>
        <begin position="60"/>
        <end position="72"/>
    </location>
</feature>
<evidence type="ECO:0000313" key="3">
    <source>
        <dbReference type="EMBL" id="GAA2456841.1"/>
    </source>
</evidence>
<feature type="region of interest" description="Disordered" evidence="1">
    <location>
        <begin position="1"/>
        <end position="87"/>
    </location>
</feature>
<evidence type="ECO:0000313" key="4">
    <source>
        <dbReference type="Proteomes" id="UP001501231"/>
    </source>
</evidence>
<comment type="caution">
    <text evidence="3">The sequence shown here is derived from an EMBL/GenBank/DDBJ whole genome shotgun (WGS) entry which is preliminary data.</text>
</comment>
<feature type="compositionally biased region" description="Pro residues" evidence="1">
    <location>
        <begin position="23"/>
        <end position="44"/>
    </location>
</feature>
<reference evidence="4" key="1">
    <citation type="journal article" date="2019" name="Int. J. Syst. Evol. Microbiol.">
        <title>The Global Catalogue of Microorganisms (GCM) 10K type strain sequencing project: providing services to taxonomists for standard genome sequencing and annotation.</title>
        <authorList>
            <consortium name="The Broad Institute Genomics Platform"/>
            <consortium name="The Broad Institute Genome Sequencing Center for Infectious Disease"/>
            <person name="Wu L."/>
            <person name="Ma J."/>
        </authorList>
    </citation>
    <scope>NUCLEOTIDE SEQUENCE [LARGE SCALE GENOMIC DNA]</scope>
    <source>
        <strain evidence="4">JCM 3325</strain>
    </source>
</reference>
<dbReference type="EMBL" id="BAAARW010000045">
    <property type="protein sequence ID" value="GAA2456841.1"/>
    <property type="molecule type" value="Genomic_DNA"/>
</dbReference>
<feature type="compositionally biased region" description="Basic and acidic residues" evidence="1">
    <location>
        <begin position="1"/>
        <end position="20"/>
    </location>
</feature>
<keyword evidence="4" id="KW-1185">Reference proteome</keyword>
<dbReference type="RefSeq" id="WP_344597965.1">
    <property type="nucleotide sequence ID" value="NZ_BAAARW010000045.1"/>
</dbReference>
<sequence>MDHNVDGPPDKERDQGEPRHRPPSQPPGHAPGPGAGPGPGPGPGPGAGHPTGPFRRPPHPHPGSIPGRPPMTPGWRPGLPVPPVPPMPPSLPSQLPITPGVPRGILWSLVPLLTFGYGTPFSFMFAALRNRSAGLGATAAGYGVVLSAAMVAMVSGGIGLPVMGMIMMLVLWLGGTAHAFAVRPSVFPRASPHSRRNEHAVKLAQYRRTLRDEARALVTEDPALAHELRIGRPDLPRGYDDGGLIDVNHAPAATLALLPGLTEELIERIVRHRDEQGGFISAEELAVDVDLPPSLLPQLSEYAIFLP</sequence>
<evidence type="ECO:0000256" key="1">
    <source>
        <dbReference type="SAM" id="MobiDB-lite"/>
    </source>
</evidence>
<proteinExistence type="predicted"/>
<keyword evidence="2" id="KW-0472">Membrane</keyword>
<dbReference type="Pfam" id="PF12836">
    <property type="entry name" value="HHH_3"/>
    <property type="match status" value="1"/>
</dbReference>
<feature type="transmembrane region" description="Helical" evidence="2">
    <location>
        <begin position="140"/>
        <end position="160"/>
    </location>
</feature>
<evidence type="ECO:0000256" key="2">
    <source>
        <dbReference type="SAM" id="Phobius"/>
    </source>
</evidence>
<dbReference type="SUPFAM" id="SSF47781">
    <property type="entry name" value="RuvA domain 2-like"/>
    <property type="match status" value="1"/>
</dbReference>
<name>A0ABN3KDV8_9ACTN</name>
<feature type="transmembrane region" description="Helical" evidence="2">
    <location>
        <begin position="166"/>
        <end position="186"/>
    </location>
</feature>
<keyword evidence="2" id="KW-1133">Transmembrane helix</keyword>
<accession>A0ABN3KDV8</accession>
<protein>
    <recommendedName>
        <fullName evidence="5">Helix-hairpin-helix domain-containing protein</fullName>
    </recommendedName>
</protein>
<feature type="transmembrane region" description="Helical" evidence="2">
    <location>
        <begin position="105"/>
        <end position="128"/>
    </location>
</feature>
<gene>
    <name evidence="3" type="ORF">GCM10010191_90410</name>
</gene>
<dbReference type="Gene3D" id="1.10.150.280">
    <property type="entry name" value="AF1531-like domain"/>
    <property type="match status" value="1"/>
</dbReference>
<organism evidence="3 4">
    <name type="scientific">Actinomadura vinacea</name>
    <dbReference type="NCBI Taxonomy" id="115336"/>
    <lineage>
        <taxon>Bacteria</taxon>
        <taxon>Bacillati</taxon>
        <taxon>Actinomycetota</taxon>
        <taxon>Actinomycetes</taxon>
        <taxon>Streptosporangiales</taxon>
        <taxon>Thermomonosporaceae</taxon>
        <taxon>Actinomadura</taxon>
    </lineage>
</organism>
<dbReference type="Proteomes" id="UP001501231">
    <property type="component" value="Unassembled WGS sequence"/>
</dbReference>
<evidence type="ECO:0008006" key="5">
    <source>
        <dbReference type="Google" id="ProtNLM"/>
    </source>
</evidence>
<dbReference type="InterPro" id="IPR010994">
    <property type="entry name" value="RuvA_2-like"/>
</dbReference>